<dbReference type="FunFam" id="3.40.50.300:FF:001691">
    <property type="entry name" value="Probable ATP-dependent kinase TDA10"/>
    <property type="match status" value="1"/>
</dbReference>
<name>A0A9W8WZE5_9PLEO</name>
<keyword evidence="11" id="KW-1185">Reference proteome</keyword>
<evidence type="ECO:0000256" key="7">
    <source>
        <dbReference type="ARBA" id="ARBA00022840"/>
    </source>
</evidence>
<sequence>MSTLDSNIRSALDVLLPKIKKQREDSSKPIVLGITGLQGSGKSTWASKIVEILTSEHQLNTITVSLDDFYKTHEGLISQRDQDPKNGLYRVRGQPGTHDEQLAARFFKDLEAYSGKGELKIPSFDKSQFSGEGDRAPESDWHLVSRKPEVVVFEGWCVGFQPLPASAVEEKYTKALASKLPINTPAQHQLPHLLEVNDNLKRYCDAFMGPLHFDLFIHIDTSDLRNVYIWRLEQEHKLIAAKGSGMSDDQVRAFIDGYMPSYEIYLDTLRQGLFSDKGRMVRVILDKQRGVESMEEL</sequence>
<keyword evidence="7" id="KW-0067">ATP-binding</keyword>
<dbReference type="OrthoDB" id="347435at2759"/>
<evidence type="ECO:0000313" key="11">
    <source>
        <dbReference type="Proteomes" id="UP001140562"/>
    </source>
</evidence>
<keyword evidence="8" id="KW-0539">Nucleus</keyword>
<evidence type="ECO:0000256" key="6">
    <source>
        <dbReference type="ARBA" id="ARBA00022777"/>
    </source>
</evidence>
<dbReference type="GO" id="GO:0005634">
    <property type="term" value="C:nucleus"/>
    <property type="evidence" value="ECO:0007669"/>
    <property type="project" value="UniProtKB-SubCell"/>
</dbReference>
<evidence type="ECO:0000256" key="1">
    <source>
        <dbReference type="ARBA" id="ARBA00004123"/>
    </source>
</evidence>
<accession>A0A9W8WZE5</accession>
<dbReference type="SUPFAM" id="SSF52540">
    <property type="entry name" value="P-loop containing nucleoside triphosphate hydrolases"/>
    <property type="match status" value="1"/>
</dbReference>
<dbReference type="Gene3D" id="3.40.50.300">
    <property type="entry name" value="P-loop containing nucleotide triphosphate hydrolases"/>
    <property type="match status" value="1"/>
</dbReference>
<evidence type="ECO:0000256" key="5">
    <source>
        <dbReference type="ARBA" id="ARBA00022741"/>
    </source>
</evidence>
<comment type="caution">
    <text evidence="10">The sequence shown here is derived from an EMBL/GenBank/DDBJ whole genome shotgun (WGS) entry which is preliminary data.</text>
</comment>
<reference evidence="10" key="1">
    <citation type="submission" date="2022-10" db="EMBL/GenBank/DDBJ databases">
        <title>Tapping the CABI collections for fungal endophytes: first genome assemblies for Collariella, Neodidymelliopsis, Ascochyta clinopodiicola, Didymella pomorum, Didymosphaeria variabile, Neocosmospora piperis and Neocucurbitaria cava.</title>
        <authorList>
            <person name="Hill R."/>
        </authorList>
    </citation>
    <scope>NUCLEOTIDE SEQUENCE</scope>
    <source>
        <strain evidence="10">IMI 360193</strain>
    </source>
</reference>
<evidence type="ECO:0000256" key="9">
    <source>
        <dbReference type="ARBA" id="ARBA00061312"/>
    </source>
</evidence>
<keyword evidence="6" id="KW-0418">Kinase</keyword>
<dbReference type="InterPro" id="IPR027417">
    <property type="entry name" value="P-loop_NTPase"/>
</dbReference>
<protein>
    <recommendedName>
        <fullName evidence="12">P-loop containing nucleoside triphosphate hydrolase protein</fullName>
    </recommendedName>
</protein>
<keyword evidence="4" id="KW-0808">Transferase</keyword>
<evidence type="ECO:0000256" key="4">
    <source>
        <dbReference type="ARBA" id="ARBA00022679"/>
    </source>
</evidence>
<evidence type="ECO:0000256" key="8">
    <source>
        <dbReference type="ARBA" id="ARBA00023242"/>
    </source>
</evidence>
<evidence type="ECO:0000256" key="3">
    <source>
        <dbReference type="ARBA" id="ARBA00022490"/>
    </source>
</evidence>
<keyword evidence="5" id="KW-0547">Nucleotide-binding</keyword>
<dbReference type="AlphaFoldDB" id="A0A9W8WZE5"/>
<dbReference type="EMBL" id="JAPEUV010000043">
    <property type="protein sequence ID" value="KAJ4337008.1"/>
    <property type="molecule type" value="Genomic_DNA"/>
</dbReference>
<dbReference type="GO" id="GO:0005737">
    <property type="term" value="C:cytoplasm"/>
    <property type="evidence" value="ECO:0007669"/>
    <property type="project" value="UniProtKB-SubCell"/>
</dbReference>
<proteinExistence type="inferred from homology"/>
<organism evidence="10 11">
    <name type="scientific">Didymella glomerata</name>
    <dbReference type="NCBI Taxonomy" id="749621"/>
    <lineage>
        <taxon>Eukaryota</taxon>
        <taxon>Fungi</taxon>
        <taxon>Dikarya</taxon>
        <taxon>Ascomycota</taxon>
        <taxon>Pezizomycotina</taxon>
        <taxon>Dothideomycetes</taxon>
        <taxon>Pleosporomycetidae</taxon>
        <taxon>Pleosporales</taxon>
        <taxon>Pleosporineae</taxon>
        <taxon>Didymellaceae</taxon>
        <taxon>Didymella</taxon>
    </lineage>
</organism>
<evidence type="ECO:0008006" key="12">
    <source>
        <dbReference type="Google" id="ProtNLM"/>
    </source>
</evidence>
<gene>
    <name evidence="10" type="ORF">N0V87_005027</name>
</gene>
<comment type="similarity">
    <text evidence="9">Belongs to the GLYK kinase family.</text>
</comment>
<dbReference type="GO" id="GO:0016301">
    <property type="term" value="F:kinase activity"/>
    <property type="evidence" value="ECO:0007669"/>
    <property type="project" value="UniProtKB-KW"/>
</dbReference>
<evidence type="ECO:0000313" key="10">
    <source>
        <dbReference type="EMBL" id="KAJ4337008.1"/>
    </source>
</evidence>
<comment type="subcellular location">
    <subcellularLocation>
        <location evidence="2">Cytoplasm</location>
    </subcellularLocation>
    <subcellularLocation>
        <location evidence="1">Nucleus</location>
    </subcellularLocation>
</comment>
<dbReference type="PANTHER" id="PTHR10285">
    <property type="entry name" value="URIDINE KINASE"/>
    <property type="match status" value="1"/>
</dbReference>
<evidence type="ECO:0000256" key="2">
    <source>
        <dbReference type="ARBA" id="ARBA00004496"/>
    </source>
</evidence>
<keyword evidence="3" id="KW-0963">Cytoplasm</keyword>
<dbReference type="GO" id="GO:0005524">
    <property type="term" value="F:ATP binding"/>
    <property type="evidence" value="ECO:0007669"/>
    <property type="project" value="UniProtKB-KW"/>
</dbReference>
<dbReference type="Proteomes" id="UP001140562">
    <property type="component" value="Unassembled WGS sequence"/>
</dbReference>